<evidence type="ECO:0000313" key="4">
    <source>
        <dbReference type="EMBL" id="MXO58833.1"/>
    </source>
</evidence>
<keyword evidence="4" id="KW-0378">Hydrolase</keyword>
<dbReference type="PANTHER" id="PTHR42951:SF4">
    <property type="entry name" value="ACYL-COENZYME A THIOESTERASE MBLAC2"/>
    <property type="match status" value="1"/>
</dbReference>
<dbReference type="PANTHER" id="PTHR42951">
    <property type="entry name" value="METALLO-BETA-LACTAMASE DOMAIN-CONTAINING"/>
    <property type="match status" value="1"/>
</dbReference>
<dbReference type="Pfam" id="PF00753">
    <property type="entry name" value="Lactamase_B"/>
    <property type="match status" value="1"/>
</dbReference>
<dbReference type="SUPFAM" id="SSF56281">
    <property type="entry name" value="Metallo-hydrolase/oxidoreductase"/>
    <property type="match status" value="1"/>
</dbReference>
<evidence type="ECO:0000256" key="2">
    <source>
        <dbReference type="SAM" id="SignalP"/>
    </source>
</evidence>
<comment type="caution">
    <text evidence="4">The sequence shown here is derived from an EMBL/GenBank/DDBJ whole genome shotgun (WGS) entry which is preliminary data.</text>
</comment>
<dbReference type="RefSeq" id="WP_159792667.1">
    <property type="nucleotide sequence ID" value="NZ_WTYM01000030.1"/>
</dbReference>
<dbReference type="CDD" id="cd16282">
    <property type="entry name" value="metallo-hydrolase-like_MBL-fold"/>
    <property type="match status" value="1"/>
</dbReference>
<dbReference type="Proteomes" id="UP000433652">
    <property type="component" value="Unassembled WGS sequence"/>
</dbReference>
<dbReference type="GO" id="GO:0016787">
    <property type="term" value="F:hydrolase activity"/>
    <property type="evidence" value="ECO:0007669"/>
    <property type="project" value="UniProtKB-KW"/>
</dbReference>
<dbReference type="SMART" id="SM00849">
    <property type="entry name" value="Lactamase_B"/>
    <property type="match status" value="1"/>
</dbReference>
<name>A0A6I4SSH8_9SPHN</name>
<dbReference type="GO" id="GO:0017001">
    <property type="term" value="P:antibiotic catabolic process"/>
    <property type="evidence" value="ECO:0007669"/>
    <property type="project" value="UniProtKB-ARBA"/>
</dbReference>
<keyword evidence="5" id="KW-1185">Reference proteome</keyword>
<organism evidence="4 5">
    <name type="scientific">Croceibacterium salegens</name>
    <dbReference type="NCBI Taxonomy" id="1737568"/>
    <lineage>
        <taxon>Bacteria</taxon>
        <taxon>Pseudomonadati</taxon>
        <taxon>Pseudomonadota</taxon>
        <taxon>Alphaproteobacteria</taxon>
        <taxon>Sphingomonadales</taxon>
        <taxon>Erythrobacteraceae</taxon>
        <taxon>Croceibacterium</taxon>
    </lineage>
</organism>
<evidence type="ECO:0000313" key="5">
    <source>
        <dbReference type="Proteomes" id="UP000433652"/>
    </source>
</evidence>
<feature type="chain" id="PRO_5026331101" evidence="2">
    <location>
        <begin position="22"/>
        <end position="299"/>
    </location>
</feature>
<evidence type="ECO:0000259" key="3">
    <source>
        <dbReference type="SMART" id="SM00849"/>
    </source>
</evidence>
<feature type="signal peptide" evidence="2">
    <location>
        <begin position="1"/>
        <end position="21"/>
    </location>
</feature>
<sequence>MKSHNAIAATILLLTSGSAAAQSAPDGTEIRAVEVKPGIAVLYGFGGNIGVSYGPDGTILIDDQVGDLTPKIQAAVASLGASPARFVVNTHWHWDHAMGNENFGKAGATIVAHNNVRPRLIKGGTVTGIVSEPAPHVALPVVTYDHGMTLHVNGDTLDIRFLGGGHTDGDSVVFWRDANVVHMGDLFMHNLGWPFIDIESGGNVEHHLATLAQVISQTDGATVVIPGHGELATRSDLIAFRSMVETGVGRVRVLKDAGKTLQAAIAAKPLAGLSNAEGGFVTDDQFVEAVWKSLDAHGH</sequence>
<keyword evidence="2" id="KW-0732">Signal</keyword>
<gene>
    <name evidence="4" type="ORF">GRI89_04670</name>
</gene>
<dbReference type="EMBL" id="WTYM01000030">
    <property type="protein sequence ID" value="MXO58833.1"/>
    <property type="molecule type" value="Genomic_DNA"/>
</dbReference>
<comment type="similarity">
    <text evidence="1">Belongs to the metallo-beta-lactamase superfamily. Class-B beta-lactamase family.</text>
</comment>
<evidence type="ECO:0000256" key="1">
    <source>
        <dbReference type="ARBA" id="ARBA00005250"/>
    </source>
</evidence>
<feature type="domain" description="Metallo-beta-lactamase" evidence="3">
    <location>
        <begin position="46"/>
        <end position="228"/>
    </location>
</feature>
<protein>
    <submittedName>
        <fullName evidence="4">MBL fold metallo-hydrolase</fullName>
    </submittedName>
</protein>
<dbReference type="InterPro" id="IPR001279">
    <property type="entry name" value="Metallo-B-lactamas"/>
</dbReference>
<dbReference type="InterPro" id="IPR036866">
    <property type="entry name" value="RibonucZ/Hydroxyglut_hydro"/>
</dbReference>
<accession>A0A6I4SSH8</accession>
<dbReference type="InterPro" id="IPR050855">
    <property type="entry name" value="NDM-1-like"/>
</dbReference>
<dbReference type="OrthoDB" id="420651at2"/>
<proteinExistence type="inferred from homology"/>
<dbReference type="Gene3D" id="3.60.15.10">
    <property type="entry name" value="Ribonuclease Z/Hydroxyacylglutathione hydrolase-like"/>
    <property type="match status" value="1"/>
</dbReference>
<dbReference type="AlphaFoldDB" id="A0A6I4SSH8"/>
<reference evidence="4 5" key="1">
    <citation type="submission" date="2019-12" db="EMBL/GenBank/DDBJ databases">
        <title>Genomic-based taxomic classification of the family Erythrobacteraceae.</title>
        <authorList>
            <person name="Xu L."/>
        </authorList>
    </citation>
    <scope>NUCLEOTIDE SEQUENCE [LARGE SCALE GENOMIC DNA]</scope>
    <source>
        <strain evidence="4 5">MCCC 1K01500</strain>
    </source>
</reference>